<dbReference type="PANTHER" id="PTHR48086:SF5">
    <property type="entry name" value="NA(+):SOLUTE SYMPORTER (SSF FAMILY)"/>
    <property type="match status" value="1"/>
</dbReference>
<dbReference type="InterPro" id="IPR001734">
    <property type="entry name" value="Na/solute_symporter"/>
</dbReference>
<comment type="similarity">
    <text evidence="2">Belongs to the sodium:solute symporter (SSF) (TC 2.A.21) family.</text>
</comment>
<evidence type="ECO:0000256" key="4">
    <source>
        <dbReference type="ARBA" id="ARBA00022692"/>
    </source>
</evidence>
<evidence type="ECO:0000256" key="2">
    <source>
        <dbReference type="ARBA" id="ARBA00006434"/>
    </source>
</evidence>
<sequence length="953" mass="103188">MRAVTHTQVAQYVILIIAYTLPAICISTTQDDDFNKNKPGELLAYGGTLQQNALKDKERVLLGLASKVTPYLKPKLRRVDFFALTFCLMEKPRSRACSCFTSPPHPLGFILVLYMTAPAYAAFAKWEIAGLPYTVAGLASADGLAASLTTADGLLQAIPNALSHDIDYRPFDNKACIRKRLMISRVLLVFIDLISAGTAASRPADILSLVAWAFLPGCLRNFSTLCLGIWWRRANAKAVKVPDLQTVPPTLKEMPTAADWMSGSSFVGMAGTLYALGYDGLAYIIVWTGGYVLVSTVISPYLRRFGSFARGKNRGAQLRVPVPGDHRSLSCSFTYVTAQVYSTGVIVSRFIGIQFEVAVFSCLISVFFCSLLGVMRAVTYTQVAQYVILLIAYTVPAICMSTTQERVLLGLASKVTPYLKPKLRRVDFFALTLCLMEATAGDYRLKLKDLEISTDAMVIAKPEIAGLPYTIARLASANGLAASLTTADGLLQAIPNALSHDIDYRPFDNKACIQKRLMISRVLLVVIALISAGTAASRPADILSLVAWAFLPGCLRNFSTLCLGIWWRRANAQYLRRFGSFAVPEFIGSRSEGTMQLPGGKVVELSGVSRFLATRRWLHHEQPSGIPCLWRQHPTNYSQGEGASAAGTGFQSNSLPEAEVAPRGLLRPDLLLMVVAASLPNGLMRYFTTASVRSARRSVTWILGFILVLCMTAPVYAAFAKCEVYTNVIGTPLSVLPQWIFTYSKIGLTIMCKKAVTSENQAIEACAQATAGDCRLKLKDLEISTDAMVIATPETAGLPYTIAGLASADGLAASLTTADGLAISNALYHDIDCRLQTSKAWWPGPFSLAASGNFPALCLGIWWRRANAQGAMAGQICGWVLWGGISDVAAAVFSLPVDFAANIIVSLLTQPPPDNVLAMIDSLRDFKVTGKDLTAEELENIKQGRGTCSHSGE</sequence>
<evidence type="ECO:0000256" key="6">
    <source>
        <dbReference type="ARBA" id="ARBA00023136"/>
    </source>
</evidence>
<dbReference type="Gene3D" id="1.20.1730.10">
    <property type="entry name" value="Sodium/glucose cotransporter"/>
    <property type="match status" value="4"/>
</dbReference>
<protein>
    <submittedName>
        <fullName evidence="8">Uncharacterized protein</fullName>
    </submittedName>
</protein>
<feature type="transmembrane region" description="Helical" evidence="7">
    <location>
        <begin position="699"/>
        <end position="719"/>
    </location>
</feature>
<dbReference type="EMBL" id="CAJNNW010028072">
    <property type="protein sequence ID" value="CAE8694525.1"/>
    <property type="molecule type" value="Genomic_DNA"/>
</dbReference>
<keyword evidence="6 7" id="KW-0472">Membrane</keyword>
<dbReference type="GO" id="GO:0005886">
    <property type="term" value="C:plasma membrane"/>
    <property type="evidence" value="ECO:0007669"/>
    <property type="project" value="TreeGrafter"/>
</dbReference>
<feature type="transmembrane region" description="Helical" evidence="7">
    <location>
        <begin position="12"/>
        <end position="29"/>
    </location>
</feature>
<dbReference type="Pfam" id="PF00474">
    <property type="entry name" value="SSF"/>
    <property type="match status" value="1"/>
</dbReference>
<dbReference type="PROSITE" id="PS50283">
    <property type="entry name" value="NA_SOLUT_SYMP_3"/>
    <property type="match status" value="3"/>
</dbReference>
<dbReference type="PANTHER" id="PTHR48086">
    <property type="entry name" value="SODIUM/PROLINE SYMPORTER-RELATED"/>
    <property type="match status" value="1"/>
</dbReference>
<feature type="transmembrane region" description="Helical" evidence="7">
    <location>
        <begin position="282"/>
        <end position="302"/>
    </location>
</feature>
<reference evidence="8" key="1">
    <citation type="submission" date="2021-02" db="EMBL/GenBank/DDBJ databases">
        <authorList>
            <person name="Dougan E. K."/>
            <person name="Rhodes N."/>
            <person name="Thang M."/>
            <person name="Chan C."/>
        </authorList>
    </citation>
    <scope>NUCLEOTIDE SEQUENCE</scope>
</reference>
<feature type="transmembrane region" description="Helical" evidence="7">
    <location>
        <begin position="518"/>
        <end position="536"/>
    </location>
</feature>
<feature type="transmembrane region" description="Helical" evidence="7">
    <location>
        <begin position="206"/>
        <end position="231"/>
    </location>
</feature>
<evidence type="ECO:0000313" key="8">
    <source>
        <dbReference type="EMBL" id="CAE8694525.1"/>
    </source>
</evidence>
<evidence type="ECO:0000256" key="5">
    <source>
        <dbReference type="ARBA" id="ARBA00022989"/>
    </source>
</evidence>
<keyword evidence="5 7" id="KW-1133">Transmembrane helix</keyword>
<feature type="transmembrane region" description="Helical" evidence="7">
    <location>
        <begin position="542"/>
        <end position="567"/>
    </location>
</feature>
<evidence type="ECO:0000256" key="1">
    <source>
        <dbReference type="ARBA" id="ARBA00004141"/>
    </source>
</evidence>
<dbReference type="AlphaFoldDB" id="A0A813KB69"/>
<organism evidence="8 9">
    <name type="scientific">Polarella glacialis</name>
    <name type="common">Dinoflagellate</name>
    <dbReference type="NCBI Taxonomy" id="89957"/>
    <lineage>
        <taxon>Eukaryota</taxon>
        <taxon>Sar</taxon>
        <taxon>Alveolata</taxon>
        <taxon>Dinophyceae</taxon>
        <taxon>Suessiales</taxon>
        <taxon>Suessiaceae</taxon>
        <taxon>Polarella</taxon>
    </lineage>
</organism>
<comment type="caution">
    <text evidence="8">The sequence shown here is derived from an EMBL/GenBank/DDBJ whole genome shotgun (WGS) entry which is preliminary data.</text>
</comment>
<dbReference type="InterPro" id="IPR050277">
    <property type="entry name" value="Sodium:Solute_Symporter"/>
</dbReference>
<keyword evidence="3" id="KW-0813">Transport</keyword>
<proteinExistence type="inferred from homology"/>
<accession>A0A813KB69</accession>
<evidence type="ECO:0000256" key="3">
    <source>
        <dbReference type="ARBA" id="ARBA00022448"/>
    </source>
</evidence>
<feature type="transmembrane region" description="Helical" evidence="7">
    <location>
        <begin position="357"/>
        <end position="377"/>
    </location>
</feature>
<keyword evidence="4 7" id="KW-0812">Transmembrane</keyword>
<evidence type="ECO:0000313" key="9">
    <source>
        <dbReference type="Proteomes" id="UP000626109"/>
    </source>
</evidence>
<gene>
    <name evidence="8" type="ORF">PGLA2088_LOCUS28900</name>
</gene>
<evidence type="ECO:0000256" key="7">
    <source>
        <dbReference type="SAM" id="Phobius"/>
    </source>
</evidence>
<dbReference type="GO" id="GO:0022857">
    <property type="term" value="F:transmembrane transporter activity"/>
    <property type="evidence" value="ECO:0007669"/>
    <property type="project" value="InterPro"/>
</dbReference>
<feature type="transmembrane region" description="Helical" evidence="7">
    <location>
        <begin position="182"/>
        <end position="200"/>
    </location>
</feature>
<dbReference type="InterPro" id="IPR038377">
    <property type="entry name" value="Na/Glc_symporter_sf"/>
</dbReference>
<comment type="subcellular location">
    <subcellularLocation>
        <location evidence="1">Membrane</location>
        <topology evidence="1">Multi-pass membrane protein</topology>
    </subcellularLocation>
</comment>
<dbReference type="Proteomes" id="UP000626109">
    <property type="component" value="Unassembled WGS sequence"/>
</dbReference>
<name>A0A813KB69_POLGL</name>